<protein>
    <recommendedName>
        <fullName evidence="4">Peptidase A1 domain-containing protein</fullName>
    </recommendedName>
</protein>
<dbReference type="PRINTS" id="PR00792">
    <property type="entry name" value="PEPSIN"/>
</dbReference>
<keyword evidence="3" id="KW-0732">Signal</keyword>
<dbReference type="GO" id="GO:0004190">
    <property type="term" value="F:aspartic-type endopeptidase activity"/>
    <property type="evidence" value="ECO:0007669"/>
    <property type="project" value="InterPro"/>
</dbReference>
<evidence type="ECO:0000256" key="2">
    <source>
        <dbReference type="ARBA" id="ARBA00023157"/>
    </source>
</evidence>
<feature type="signal peptide" evidence="3">
    <location>
        <begin position="1"/>
        <end position="20"/>
    </location>
</feature>
<dbReference type="GO" id="GO:0006508">
    <property type="term" value="P:proteolysis"/>
    <property type="evidence" value="ECO:0007669"/>
    <property type="project" value="InterPro"/>
</dbReference>
<name>A0A9P7VBW6_9ASCO</name>
<dbReference type="InterPro" id="IPR001461">
    <property type="entry name" value="Aspartic_peptidase_A1"/>
</dbReference>
<gene>
    <name evidence="5" type="ORF">KQ657_003645</name>
</gene>
<accession>A0A9P7VBW6</accession>
<evidence type="ECO:0000313" key="6">
    <source>
        <dbReference type="Proteomes" id="UP000790833"/>
    </source>
</evidence>
<proteinExistence type="inferred from homology"/>
<evidence type="ECO:0000256" key="3">
    <source>
        <dbReference type="SAM" id="SignalP"/>
    </source>
</evidence>
<evidence type="ECO:0000259" key="4">
    <source>
        <dbReference type="PROSITE" id="PS51767"/>
    </source>
</evidence>
<dbReference type="EMBL" id="JAHMUF010000004">
    <property type="protein sequence ID" value="KAG7195124.1"/>
    <property type="molecule type" value="Genomic_DNA"/>
</dbReference>
<keyword evidence="6" id="KW-1185">Reference proteome</keyword>
<keyword evidence="2" id="KW-1015">Disulfide bond</keyword>
<evidence type="ECO:0000313" key="5">
    <source>
        <dbReference type="EMBL" id="KAG7195124.1"/>
    </source>
</evidence>
<dbReference type="InterPro" id="IPR021109">
    <property type="entry name" value="Peptidase_aspartic_dom_sf"/>
</dbReference>
<evidence type="ECO:0000256" key="1">
    <source>
        <dbReference type="ARBA" id="ARBA00007447"/>
    </source>
</evidence>
<comment type="caution">
    <text evidence="5">The sequence shown here is derived from an EMBL/GenBank/DDBJ whole genome shotgun (WGS) entry which is preliminary data.</text>
</comment>
<dbReference type="Proteomes" id="UP000790833">
    <property type="component" value="Unassembled WGS sequence"/>
</dbReference>
<dbReference type="SUPFAM" id="SSF50630">
    <property type="entry name" value="Acid proteases"/>
    <property type="match status" value="1"/>
</dbReference>
<dbReference type="OrthoDB" id="771136at2759"/>
<dbReference type="Pfam" id="PF00026">
    <property type="entry name" value="Asp"/>
    <property type="match status" value="1"/>
</dbReference>
<organism evidence="5 6">
    <name type="scientific">Scheffersomyces spartinae</name>
    <dbReference type="NCBI Taxonomy" id="45513"/>
    <lineage>
        <taxon>Eukaryota</taxon>
        <taxon>Fungi</taxon>
        <taxon>Dikarya</taxon>
        <taxon>Ascomycota</taxon>
        <taxon>Saccharomycotina</taxon>
        <taxon>Pichiomycetes</taxon>
        <taxon>Debaryomycetaceae</taxon>
        <taxon>Scheffersomyces</taxon>
    </lineage>
</organism>
<dbReference type="GeneID" id="66117019"/>
<sequence length="422" mass="46056">MAMVTHLLGLCLLCTSVVLADDSSYVKLHYRTPYDLLFFSDFLVNATFGSSSEEVSMLLSLDSADLWVIADNAVCYDNGTSEECPQAYGSYNFDSSNKVGGANDSSFEYPNYSSNDGFINRGVWGEDKLSISKDDVDLDDFKFGVVEKANLTGQDPYGVLALGFNSTSDDSSNLLSYLKAKGKINRRVVSFIHDNLTENTGYALLGAVDQAKFVGDLQSLPMVNSNMYPSNSNFSSGKFQAVLSELAINNLKSRTVVTKSSYPVVFTTNLDFVYLPPAVFENLAILSNANISFANFIFDCPKYDSSIYIEFNFNGINVTIPYTSFMFSFVEDKCNLGFTVQEQGDFIVLGRSFLKSAYVGFDLDLSEVLLAPRYYTSDELIAVADASTGVPDVTKASAYSSTSISSPTEVQATASAVKYSTA</sequence>
<dbReference type="InterPro" id="IPR033121">
    <property type="entry name" value="PEPTIDASE_A1"/>
</dbReference>
<comment type="similarity">
    <text evidence="1">Belongs to the peptidase A1 family.</text>
</comment>
<dbReference type="RefSeq" id="XP_043050671.1">
    <property type="nucleotide sequence ID" value="XM_043194347.1"/>
</dbReference>
<feature type="domain" description="Peptidase A1" evidence="4">
    <location>
        <begin position="42"/>
        <end position="371"/>
    </location>
</feature>
<dbReference type="AlphaFoldDB" id="A0A9P7VBW6"/>
<dbReference type="PROSITE" id="PS51767">
    <property type="entry name" value="PEPTIDASE_A1"/>
    <property type="match status" value="1"/>
</dbReference>
<dbReference type="PANTHER" id="PTHR47966">
    <property type="entry name" value="BETA-SITE APP-CLEAVING ENZYME, ISOFORM A-RELATED"/>
    <property type="match status" value="1"/>
</dbReference>
<feature type="chain" id="PRO_5040148605" description="Peptidase A1 domain-containing protein" evidence="3">
    <location>
        <begin position="21"/>
        <end position="422"/>
    </location>
</feature>
<dbReference type="Gene3D" id="2.40.70.10">
    <property type="entry name" value="Acid Proteases"/>
    <property type="match status" value="2"/>
</dbReference>
<dbReference type="PANTHER" id="PTHR47966:SF51">
    <property type="entry name" value="BETA-SITE APP-CLEAVING ENZYME, ISOFORM A-RELATED"/>
    <property type="match status" value="1"/>
</dbReference>
<reference evidence="5" key="1">
    <citation type="submission" date="2021-03" db="EMBL/GenBank/DDBJ databases">
        <authorList>
            <person name="Palmer J.M."/>
        </authorList>
    </citation>
    <scope>NUCLEOTIDE SEQUENCE</scope>
    <source>
        <strain evidence="5">ARV_011</strain>
    </source>
</reference>